<dbReference type="GO" id="GO:0000139">
    <property type="term" value="C:Golgi membrane"/>
    <property type="evidence" value="ECO:0007669"/>
    <property type="project" value="InterPro"/>
</dbReference>
<dbReference type="PIRSF" id="PIRSF036436">
    <property type="entry name" value="UCP036436"/>
    <property type="match status" value="1"/>
</dbReference>
<evidence type="ECO:0000256" key="4">
    <source>
        <dbReference type="ARBA" id="ARBA00023136"/>
    </source>
</evidence>
<dbReference type="Pfam" id="PF04142">
    <property type="entry name" value="Nuc_sug_transp"/>
    <property type="match status" value="1"/>
</dbReference>
<evidence type="ECO:0000256" key="3">
    <source>
        <dbReference type="ARBA" id="ARBA00022989"/>
    </source>
</evidence>
<gene>
    <name evidence="6" type="ORF">HYPBUDRAFT_151699</name>
</gene>
<keyword evidence="4 5" id="KW-0472">Membrane</keyword>
<name>A0A1E4RST8_9ASCO</name>
<organism evidence="6 7">
    <name type="scientific">Hyphopichia burtonii NRRL Y-1933</name>
    <dbReference type="NCBI Taxonomy" id="984485"/>
    <lineage>
        <taxon>Eukaryota</taxon>
        <taxon>Fungi</taxon>
        <taxon>Dikarya</taxon>
        <taxon>Ascomycota</taxon>
        <taxon>Saccharomycotina</taxon>
        <taxon>Pichiomycetes</taxon>
        <taxon>Debaryomycetaceae</taxon>
        <taxon>Hyphopichia</taxon>
    </lineage>
</organism>
<proteinExistence type="predicted"/>
<feature type="transmembrane region" description="Helical" evidence="5">
    <location>
        <begin position="159"/>
        <end position="177"/>
    </location>
</feature>
<keyword evidence="7" id="KW-1185">Reference proteome</keyword>
<dbReference type="OrthoDB" id="408493at2759"/>
<dbReference type="GeneID" id="30995181"/>
<dbReference type="AlphaFoldDB" id="A0A1E4RST8"/>
<keyword evidence="3 5" id="KW-1133">Transmembrane helix</keyword>
<evidence type="ECO:0000313" key="7">
    <source>
        <dbReference type="Proteomes" id="UP000095085"/>
    </source>
</evidence>
<dbReference type="SUPFAM" id="SSF103481">
    <property type="entry name" value="Multidrug resistance efflux transporter EmrE"/>
    <property type="match status" value="1"/>
</dbReference>
<dbReference type="PANTHER" id="PTHR13146:SF0">
    <property type="entry name" value="SOLUTE CARRIER FAMILY 35 MEMBER F6"/>
    <property type="match status" value="1"/>
</dbReference>
<dbReference type="Proteomes" id="UP000095085">
    <property type="component" value="Unassembled WGS sequence"/>
</dbReference>
<evidence type="ECO:0000313" key="6">
    <source>
        <dbReference type="EMBL" id="ODV70333.1"/>
    </source>
</evidence>
<protein>
    <submittedName>
        <fullName evidence="6">Uncharacterized protein</fullName>
    </submittedName>
</protein>
<evidence type="ECO:0000256" key="2">
    <source>
        <dbReference type="ARBA" id="ARBA00022692"/>
    </source>
</evidence>
<dbReference type="Gene3D" id="1.10.3730.20">
    <property type="match status" value="1"/>
</dbReference>
<reference evidence="7" key="1">
    <citation type="submission" date="2016-05" db="EMBL/GenBank/DDBJ databases">
        <title>Comparative genomics of biotechnologically important yeasts.</title>
        <authorList>
            <consortium name="DOE Joint Genome Institute"/>
            <person name="Riley R."/>
            <person name="Haridas S."/>
            <person name="Wolfe K.H."/>
            <person name="Lopes M.R."/>
            <person name="Hittinger C.T."/>
            <person name="Goker M."/>
            <person name="Salamov A."/>
            <person name="Wisecaver J."/>
            <person name="Long T.M."/>
            <person name="Aerts A.L."/>
            <person name="Barry K."/>
            <person name="Choi C."/>
            <person name="Clum A."/>
            <person name="Coughlan A.Y."/>
            <person name="Deshpande S."/>
            <person name="Douglass A.P."/>
            <person name="Hanson S.J."/>
            <person name="Klenk H.-P."/>
            <person name="Labutti K."/>
            <person name="Lapidus A."/>
            <person name="Lindquist E."/>
            <person name="Lipzen A."/>
            <person name="Meier-Kolthoff J.P."/>
            <person name="Ohm R.A."/>
            <person name="Otillar R.P."/>
            <person name="Pangilinan J."/>
            <person name="Peng Y."/>
            <person name="Rokas A."/>
            <person name="Rosa C.A."/>
            <person name="Scheuner C."/>
            <person name="Sibirny A.A."/>
            <person name="Slot J.C."/>
            <person name="Stielow J.B."/>
            <person name="Sun H."/>
            <person name="Kurtzman C.P."/>
            <person name="Blackwell M."/>
            <person name="Grigoriev I.V."/>
            <person name="Jeffries T.W."/>
        </authorList>
    </citation>
    <scope>NUCLEOTIDE SEQUENCE [LARGE SCALE GENOMIC DNA]</scope>
    <source>
        <strain evidence="7">NRRL Y-1933</strain>
    </source>
</reference>
<dbReference type="GO" id="GO:0015165">
    <property type="term" value="F:pyrimidine nucleotide-sugar transmembrane transporter activity"/>
    <property type="evidence" value="ECO:0007669"/>
    <property type="project" value="InterPro"/>
</dbReference>
<dbReference type="STRING" id="984485.A0A1E4RST8"/>
<dbReference type="EMBL" id="KV454538">
    <property type="protein sequence ID" value="ODV70333.1"/>
    <property type="molecule type" value="Genomic_DNA"/>
</dbReference>
<sequence length="392" mass="43770">MAWGVYGYRALLVVGTILSGTSNSLFTKYQDNQCVKYCDDPAKLKDFNQPAIQTLQMFMGELSVFLVYYAIYLSSYAKKKRGYEAIESDEPTRTDTDDLSLIESLKLSVPSICDLCATTLMNIGLFYTPVSIYQMTRGSIVLFVAILSVLFLKRRITRLEWISLVTVTLGIAIVGYSGSRSSDESSATVTSPGESALVVFGISLVIAAVTFQAIQFVFEEYILAEKSIIPLKLVYIEGFYGFSIMLITLIVLNFIVGSLQPKSKFIDSPFNLSESLLQTFSSKQIVMSSVLIMISIASFNFCGISLTHELSATARSTIDTCRTLMVWLLALVMGWESFHLLQFIGFVILVFGTLCFNGVLRPEEWSWVPTFLKTPGSHERLIDVVDEQIERM</sequence>
<feature type="transmembrane region" description="Helical" evidence="5">
    <location>
        <begin position="132"/>
        <end position="152"/>
    </location>
</feature>
<feature type="transmembrane region" description="Helical" evidence="5">
    <location>
        <begin position="197"/>
        <end position="218"/>
    </location>
</feature>
<dbReference type="InterPro" id="IPR012404">
    <property type="entry name" value="UCP036436"/>
</dbReference>
<evidence type="ECO:0000256" key="5">
    <source>
        <dbReference type="SAM" id="Phobius"/>
    </source>
</evidence>
<accession>A0A1E4RST8</accession>
<dbReference type="InterPro" id="IPR037185">
    <property type="entry name" value="EmrE-like"/>
</dbReference>
<feature type="transmembrane region" description="Helical" evidence="5">
    <location>
        <begin position="51"/>
        <end position="71"/>
    </location>
</feature>
<dbReference type="InterPro" id="IPR007271">
    <property type="entry name" value="Nuc_sug_transpt"/>
</dbReference>
<dbReference type="PANTHER" id="PTHR13146">
    <property type="match status" value="1"/>
</dbReference>
<keyword evidence="2 5" id="KW-0812">Transmembrane</keyword>
<feature type="transmembrane region" description="Helical" evidence="5">
    <location>
        <begin position="285"/>
        <end position="306"/>
    </location>
</feature>
<feature type="transmembrane region" description="Helical" evidence="5">
    <location>
        <begin position="239"/>
        <end position="259"/>
    </location>
</feature>
<comment type="subcellular location">
    <subcellularLocation>
        <location evidence="1">Membrane</location>
        <topology evidence="1">Multi-pass membrane protein</topology>
    </subcellularLocation>
</comment>
<evidence type="ECO:0000256" key="1">
    <source>
        <dbReference type="ARBA" id="ARBA00004141"/>
    </source>
</evidence>
<dbReference type="RefSeq" id="XP_020079400.1">
    <property type="nucleotide sequence ID" value="XM_020220631.1"/>
</dbReference>